<proteinExistence type="inferred from homology"/>
<gene>
    <name evidence="6" type="ORF">PQJ61_09300</name>
</gene>
<feature type="region of interest" description="Disordered" evidence="4">
    <location>
        <begin position="188"/>
        <end position="208"/>
    </location>
</feature>
<dbReference type="InterPro" id="IPR043129">
    <property type="entry name" value="ATPase_NBD"/>
</dbReference>
<evidence type="ECO:0000313" key="7">
    <source>
        <dbReference type="Proteomes" id="UP001221217"/>
    </source>
</evidence>
<evidence type="ECO:0000256" key="3">
    <source>
        <dbReference type="ARBA" id="ARBA00022777"/>
    </source>
</evidence>
<dbReference type="GO" id="GO:0016301">
    <property type="term" value="F:kinase activity"/>
    <property type="evidence" value="ECO:0007669"/>
    <property type="project" value="UniProtKB-KW"/>
</dbReference>
<dbReference type="GO" id="GO:0005975">
    <property type="term" value="P:carbohydrate metabolic process"/>
    <property type="evidence" value="ECO:0007669"/>
    <property type="project" value="InterPro"/>
</dbReference>
<dbReference type="SUPFAM" id="SSF53067">
    <property type="entry name" value="Actin-like ATPase domain"/>
    <property type="match status" value="1"/>
</dbReference>
<accession>A0AAJ1IGY1</accession>
<evidence type="ECO:0000256" key="1">
    <source>
        <dbReference type="ARBA" id="ARBA00009156"/>
    </source>
</evidence>
<keyword evidence="3 6" id="KW-0418">Kinase</keyword>
<dbReference type="InterPro" id="IPR018484">
    <property type="entry name" value="FGGY_N"/>
</dbReference>
<dbReference type="AlphaFoldDB" id="A0AAJ1IGY1"/>
<comment type="caution">
    <text evidence="6">The sequence shown here is derived from an EMBL/GenBank/DDBJ whole genome shotgun (WGS) entry which is preliminary data.</text>
</comment>
<dbReference type="Gene3D" id="3.30.420.40">
    <property type="match status" value="1"/>
</dbReference>
<evidence type="ECO:0000259" key="5">
    <source>
        <dbReference type="Pfam" id="PF00370"/>
    </source>
</evidence>
<dbReference type="InterPro" id="IPR050406">
    <property type="entry name" value="FGGY_Carb_Kinase"/>
</dbReference>
<organism evidence="6 7">
    <name type="scientific">Candidatus Thalassospirochaeta sargassi</name>
    <dbReference type="NCBI Taxonomy" id="3119039"/>
    <lineage>
        <taxon>Bacteria</taxon>
        <taxon>Pseudomonadati</taxon>
        <taxon>Spirochaetota</taxon>
        <taxon>Spirochaetia</taxon>
        <taxon>Spirochaetales</taxon>
        <taxon>Spirochaetaceae</taxon>
        <taxon>Candidatus Thalassospirochaeta</taxon>
    </lineage>
</organism>
<name>A0AAJ1IGY1_9SPIO</name>
<dbReference type="Pfam" id="PF00370">
    <property type="entry name" value="FGGY_N"/>
    <property type="match status" value="1"/>
</dbReference>
<dbReference type="PANTHER" id="PTHR43095">
    <property type="entry name" value="SUGAR KINASE"/>
    <property type="match status" value="1"/>
</dbReference>
<feature type="domain" description="Carbohydrate kinase FGGY N-terminal" evidence="5">
    <location>
        <begin position="5"/>
        <end position="113"/>
    </location>
</feature>
<evidence type="ECO:0000313" key="6">
    <source>
        <dbReference type="EMBL" id="MDC7226946.1"/>
    </source>
</evidence>
<dbReference type="PANTHER" id="PTHR43095:SF5">
    <property type="entry name" value="XYLULOSE KINASE"/>
    <property type="match status" value="1"/>
</dbReference>
<comment type="similarity">
    <text evidence="1">Belongs to the FGGY kinase family.</text>
</comment>
<keyword evidence="2" id="KW-0808">Transferase</keyword>
<reference evidence="6 7" key="1">
    <citation type="submission" date="2022-12" db="EMBL/GenBank/DDBJ databases">
        <title>Metagenome assembled genome from gulf of manar.</title>
        <authorList>
            <person name="Kohli P."/>
            <person name="Pk S."/>
            <person name="Venkata Ramana C."/>
            <person name="Sasikala C."/>
        </authorList>
    </citation>
    <scope>NUCLEOTIDE SEQUENCE [LARGE SCALE GENOMIC DNA]</scope>
    <source>
        <strain evidence="6">JB008</strain>
    </source>
</reference>
<evidence type="ECO:0000256" key="2">
    <source>
        <dbReference type="ARBA" id="ARBA00022679"/>
    </source>
</evidence>
<dbReference type="EMBL" id="JAQQAL010000021">
    <property type="protein sequence ID" value="MDC7226946.1"/>
    <property type="molecule type" value="Genomic_DNA"/>
</dbReference>
<sequence length="208" mass="23278">MSEKYFIGIDSGSQSTKVSIISDKGKVVCSASQPLKPMISRKNGWVEHPDDDLWDSLQAALRELFSLFDGKINDIIGVGLCSIRCCRVFMKADGSLAAPVMSWMDVRAYETFEDEPGIAYTGSTSGYLTFRLTGELKDTISNSYQYQFPVDMNTWQWSEDAGVFDSFAIPREKLFEMHLPGGNYRPGYSRSIKVDRPAGRPARCSHSQ</sequence>
<protein>
    <submittedName>
        <fullName evidence="6">FGGY family carbohydrate kinase</fullName>
    </submittedName>
</protein>
<dbReference type="Proteomes" id="UP001221217">
    <property type="component" value="Unassembled WGS sequence"/>
</dbReference>
<evidence type="ECO:0000256" key="4">
    <source>
        <dbReference type="SAM" id="MobiDB-lite"/>
    </source>
</evidence>